<dbReference type="RefSeq" id="WP_094335905.1">
    <property type="nucleotide sequence ID" value="NZ_NFIE01000020.1"/>
</dbReference>
<comment type="caution">
    <text evidence="2">The sequence shown here is derived from an EMBL/GenBank/DDBJ whole genome shotgun (WGS) entry which is preliminary data.</text>
</comment>
<dbReference type="OrthoDB" id="3197149at2"/>
<keyword evidence="3" id="KW-1185">Reference proteome</keyword>
<dbReference type="Proteomes" id="UP000195781">
    <property type="component" value="Unassembled WGS sequence"/>
</dbReference>
<organism evidence="2 3">
    <name type="scientific">[Collinsella] massiliensis</name>
    <dbReference type="NCBI Taxonomy" id="1232426"/>
    <lineage>
        <taxon>Bacteria</taxon>
        <taxon>Bacillati</taxon>
        <taxon>Actinomycetota</taxon>
        <taxon>Coriobacteriia</taxon>
        <taxon>Coriobacteriales</taxon>
        <taxon>Coriobacteriaceae</taxon>
        <taxon>Enorma</taxon>
    </lineage>
</organism>
<dbReference type="EMBL" id="NFIE01000020">
    <property type="protein sequence ID" value="OUN86586.1"/>
    <property type="molecule type" value="Genomic_DNA"/>
</dbReference>
<name>A0A1Y3XM60_9ACTN</name>
<proteinExistence type="predicted"/>
<sequence length="505" mass="56922">MSELDPFLQIRTTRGQVPCRSVLPIADGADATDRDSKEWQAFRFEPMSVDEARAADASDDASASADGITLLELAECVMHKTIEPESDDAGEAPAEPVCVEEVSGKDLYRFAQHHGPLFGTSAEEPVEVWMSAASVADLATRLQQIASKLEGTMSVAALNGGAFNNIAKYRLANPETGSRFDLIVIARMVDAEYARHLEVPFVRREEREGRINYAFLSIKHEPEVEPAVMLYMHVVSFAHEMSLPDYLALSRVFDFDADTDAQVFQHFVSDADRAELAAAQDSKAYGIAQGALYTMDAVPFDDADCSPIASLVRLLVAAHLQEARLDVFYADEKTGHLRFPNYLAWLWYEYSSGIEKVRIGYCGNCGRPFSRVNQRGRERLFCSEKCKNEAKNRLKSMRTKRVRELFKGDSDFNGGRSVTEIARELQREDQTLDEARAEVIDILNKWPELKNKVKSAINNEGWDAELFTRCMREGLDWKRILHKPLQEELLSKKDEIARLLHSRQL</sequence>
<dbReference type="AlphaFoldDB" id="A0A1Y3XM60"/>
<protein>
    <submittedName>
        <fullName evidence="2">Uncharacterized protein</fullName>
    </submittedName>
</protein>
<reference evidence="3" key="1">
    <citation type="submission" date="2017-04" db="EMBL/GenBank/DDBJ databases">
        <title>Function of individual gut microbiota members based on whole genome sequencing of pure cultures obtained from chicken caecum.</title>
        <authorList>
            <person name="Medvecky M."/>
            <person name="Cejkova D."/>
            <person name="Polansky O."/>
            <person name="Karasova D."/>
            <person name="Kubasova T."/>
            <person name="Cizek A."/>
            <person name="Rychlik I."/>
        </authorList>
    </citation>
    <scope>NUCLEOTIDE SEQUENCE [LARGE SCALE GENOMIC DNA]</scope>
    <source>
        <strain evidence="3">An5</strain>
    </source>
</reference>
<evidence type="ECO:0000256" key="1">
    <source>
        <dbReference type="SAM" id="Coils"/>
    </source>
</evidence>
<accession>A0A1Y3XM60</accession>
<evidence type="ECO:0000313" key="3">
    <source>
        <dbReference type="Proteomes" id="UP000195781"/>
    </source>
</evidence>
<evidence type="ECO:0000313" key="2">
    <source>
        <dbReference type="EMBL" id="OUN86586.1"/>
    </source>
</evidence>
<gene>
    <name evidence="2" type="ORF">B5G02_08530</name>
</gene>
<keyword evidence="1" id="KW-0175">Coiled coil</keyword>
<feature type="coiled-coil region" evidence="1">
    <location>
        <begin position="418"/>
        <end position="445"/>
    </location>
</feature>